<accession>A0A2J0YVE2</accession>
<gene>
    <name evidence="1" type="ORF">CEJ86_27475</name>
</gene>
<sequence length="82" mass="9295">MEDDIALAHKHSANHRAEIETSSLCGCFYCCSTFPPNEIDDWVDDDRTALCPRCGIDSVIGDASDFPVTTVDFLTRMKQYWF</sequence>
<evidence type="ECO:0000313" key="1">
    <source>
        <dbReference type="EMBL" id="PJR11509.1"/>
    </source>
</evidence>
<protein>
    <submittedName>
        <fullName evidence="1">Cytoplasmic protein</fullName>
    </submittedName>
</protein>
<dbReference type="Proteomes" id="UP000231987">
    <property type="component" value="Unassembled WGS sequence"/>
</dbReference>
<reference evidence="1 2" key="1">
    <citation type="submission" date="2017-06" db="EMBL/GenBank/DDBJ databases">
        <title>Ensifer strains isolated from leguminous trees and herbs display diverse denitrification phenotypes with some acting as strong N2O sinks.</title>
        <authorList>
            <person name="Woliy K."/>
            <person name="Mania D."/>
            <person name="Bakken L.R."/>
            <person name="Frostegard A."/>
        </authorList>
    </citation>
    <scope>NUCLEOTIDE SEQUENCE [LARGE SCALE GENOMIC DNA]</scope>
    <source>
        <strain evidence="1 2">AC50a</strain>
    </source>
</reference>
<comment type="caution">
    <text evidence="1">The sequence shown here is derived from an EMBL/GenBank/DDBJ whole genome shotgun (WGS) entry which is preliminary data.</text>
</comment>
<dbReference type="AlphaFoldDB" id="A0A2J0YVE2"/>
<dbReference type="EMBL" id="NJGD01000019">
    <property type="protein sequence ID" value="PJR11509.1"/>
    <property type="molecule type" value="Genomic_DNA"/>
</dbReference>
<proteinExistence type="predicted"/>
<evidence type="ECO:0000313" key="2">
    <source>
        <dbReference type="Proteomes" id="UP000231987"/>
    </source>
</evidence>
<organism evidence="1 2">
    <name type="scientific">Rhizobium meliloti</name>
    <name type="common">Ensifer meliloti</name>
    <name type="synonym">Sinorhizobium meliloti</name>
    <dbReference type="NCBI Taxonomy" id="382"/>
    <lineage>
        <taxon>Bacteria</taxon>
        <taxon>Pseudomonadati</taxon>
        <taxon>Pseudomonadota</taxon>
        <taxon>Alphaproteobacteria</taxon>
        <taxon>Hyphomicrobiales</taxon>
        <taxon>Rhizobiaceae</taxon>
        <taxon>Sinorhizobium/Ensifer group</taxon>
        <taxon>Sinorhizobium</taxon>
    </lineage>
</organism>
<name>A0A2J0YVE2_RHIML</name>